<dbReference type="FunFam" id="3.90.1750.10:FF:000003">
    <property type="entry name" value="E3 ubiquitin-protein ligase UPL1"/>
    <property type="match status" value="1"/>
</dbReference>
<dbReference type="Gene3D" id="3.30.2160.10">
    <property type="entry name" value="Hect, E3 ligase catalytic domain"/>
    <property type="match status" value="1"/>
</dbReference>
<comment type="pathway">
    <text evidence="3">Protein modification; protein ubiquitination.</text>
</comment>
<dbReference type="InterPro" id="IPR015940">
    <property type="entry name" value="UBA"/>
</dbReference>
<dbReference type="FunFam" id="3.30.2160.10:FF:000001">
    <property type="entry name" value="E3 ubiquitin-protein ligase NEDD4-like"/>
    <property type="match status" value="1"/>
</dbReference>
<dbReference type="EMBL" id="CAIX01000010">
    <property type="protein sequence ID" value="CCI40634.1"/>
    <property type="molecule type" value="Genomic_DNA"/>
</dbReference>
<dbReference type="SMART" id="SM00165">
    <property type="entry name" value="UBA"/>
    <property type="match status" value="1"/>
</dbReference>
<dbReference type="PROSITE" id="PS50030">
    <property type="entry name" value="UBA"/>
    <property type="match status" value="1"/>
</dbReference>
<feature type="region of interest" description="Disordered" evidence="12">
    <location>
        <begin position="1959"/>
        <end position="2046"/>
    </location>
</feature>
<feature type="region of interest" description="Disordered" evidence="12">
    <location>
        <begin position="2816"/>
        <end position="2843"/>
    </location>
</feature>
<dbReference type="InterPro" id="IPR050409">
    <property type="entry name" value="E3_ubiq-protein_ligase"/>
</dbReference>
<evidence type="ECO:0000256" key="4">
    <source>
        <dbReference type="ARBA" id="ARBA00012485"/>
    </source>
</evidence>
<feature type="region of interest" description="Disordered" evidence="12">
    <location>
        <begin position="160"/>
        <end position="185"/>
    </location>
</feature>
<feature type="region of interest" description="Disordered" evidence="12">
    <location>
        <begin position="2165"/>
        <end position="2209"/>
    </location>
</feature>
<evidence type="ECO:0000256" key="3">
    <source>
        <dbReference type="ARBA" id="ARBA00004906"/>
    </source>
</evidence>
<feature type="region of interest" description="Disordered" evidence="12">
    <location>
        <begin position="2317"/>
        <end position="2392"/>
    </location>
</feature>
<evidence type="ECO:0000256" key="9">
    <source>
        <dbReference type="ARBA" id="ARBA00023242"/>
    </source>
</evidence>
<dbReference type="GO" id="GO:0051028">
    <property type="term" value="P:mRNA transport"/>
    <property type="evidence" value="ECO:0007669"/>
    <property type="project" value="UniProtKB-KW"/>
</dbReference>
<dbReference type="CDD" id="cd14327">
    <property type="entry name" value="UBA_atUPL1_2_like"/>
    <property type="match status" value="1"/>
</dbReference>
<evidence type="ECO:0000256" key="5">
    <source>
        <dbReference type="ARBA" id="ARBA00022448"/>
    </source>
</evidence>
<dbReference type="InterPro" id="IPR016024">
    <property type="entry name" value="ARM-type_fold"/>
</dbReference>
<comment type="catalytic activity">
    <reaction evidence="1">
        <text>S-ubiquitinyl-[E2 ubiquitin-conjugating enzyme]-L-cysteine + [acceptor protein]-L-lysine = [E2 ubiquitin-conjugating enzyme]-L-cysteine + N(6)-ubiquitinyl-[acceptor protein]-L-lysine.</text>
        <dbReference type="EC" id="2.3.2.26"/>
    </reaction>
</comment>
<dbReference type="GO" id="GO:0000209">
    <property type="term" value="P:protein polyubiquitination"/>
    <property type="evidence" value="ECO:0007669"/>
    <property type="project" value="TreeGrafter"/>
</dbReference>
<dbReference type="PROSITE" id="PS50237">
    <property type="entry name" value="HECT"/>
    <property type="match status" value="1"/>
</dbReference>
<feature type="compositionally biased region" description="Basic and acidic residues" evidence="12">
    <location>
        <begin position="2369"/>
        <end position="2381"/>
    </location>
</feature>
<dbReference type="GO" id="GO:0061630">
    <property type="term" value="F:ubiquitin protein ligase activity"/>
    <property type="evidence" value="ECO:0007669"/>
    <property type="project" value="UniProtKB-EC"/>
</dbReference>
<dbReference type="PANTHER" id="PTHR11254:SF67">
    <property type="entry name" value="E3 UBIQUITIN-PROTEIN LIGASE HUWE1"/>
    <property type="match status" value="1"/>
</dbReference>
<dbReference type="PANTHER" id="PTHR11254">
    <property type="entry name" value="HECT DOMAIN UBIQUITIN-PROTEIN LIGASE"/>
    <property type="match status" value="1"/>
</dbReference>
<dbReference type="Proteomes" id="UP000053237">
    <property type="component" value="Unassembled WGS sequence"/>
</dbReference>
<feature type="compositionally biased region" description="Basic and acidic residues" evidence="12">
    <location>
        <begin position="2079"/>
        <end position="2096"/>
    </location>
</feature>
<feature type="region of interest" description="Disordered" evidence="12">
    <location>
        <begin position="3082"/>
        <end position="3104"/>
    </location>
</feature>
<dbReference type="SUPFAM" id="SSF56204">
    <property type="entry name" value="Hect, E3 ligase catalytic domain"/>
    <property type="match status" value="1"/>
</dbReference>
<protein>
    <recommendedName>
        <fullName evidence="4">HECT-type E3 ubiquitin transferase</fullName>
        <ecNumber evidence="4">2.3.2.26</ecNumber>
    </recommendedName>
</protein>
<feature type="domain" description="HECT" evidence="14">
    <location>
        <begin position="3204"/>
        <end position="3539"/>
    </location>
</feature>
<dbReference type="OrthoDB" id="8068875at2759"/>
<name>A0A024G1I2_9STRA</name>
<keyword evidence="5" id="KW-0813">Transport</keyword>
<evidence type="ECO:0000256" key="11">
    <source>
        <dbReference type="PROSITE-ProRule" id="PRU00104"/>
    </source>
</evidence>
<feature type="domain" description="UBA" evidence="13">
    <location>
        <begin position="1327"/>
        <end position="1368"/>
    </location>
</feature>
<dbReference type="InterPro" id="IPR009060">
    <property type="entry name" value="UBA-like_sf"/>
</dbReference>
<dbReference type="Pfam" id="PF00632">
    <property type="entry name" value="HECT"/>
    <property type="match status" value="1"/>
</dbReference>
<keyword evidence="8" id="KW-0509">mRNA transport</keyword>
<keyword evidence="9" id="KW-0539">Nucleus</keyword>
<feature type="compositionally biased region" description="Basic and acidic residues" evidence="12">
    <location>
        <begin position="2195"/>
        <end position="2206"/>
    </location>
</feature>
<dbReference type="Gene3D" id="1.10.8.10">
    <property type="entry name" value="DNA helicase RuvA subunit, C-terminal domain"/>
    <property type="match status" value="1"/>
</dbReference>
<dbReference type="Pfam" id="PF06012">
    <property type="entry name" value="DUF908"/>
    <property type="match status" value="1"/>
</dbReference>
<evidence type="ECO:0000256" key="1">
    <source>
        <dbReference type="ARBA" id="ARBA00000885"/>
    </source>
</evidence>
<proteinExistence type="inferred from homology"/>
<dbReference type="Gene3D" id="3.90.1750.10">
    <property type="entry name" value="Hect, E3 ligase catalytic domains"/>
    <property type="match status" value="1"/>
</dbReference>
<organism evidence="15 16">
    <name type="scientific">Albugo candida</name>
    <dbReference type="NCBI Taxonomy" id="65357"/>
    <lineage>
        <taxon>Eukaryota</taxon>
        <taxon>Sar</taxon>
        <taxon>Stramenopiles</taxon>
        <taxon>Oomycota</taxon>
        <taxon>Peronosporomycetes</taxon>
        <taxon>Albuginales</taxon>
        <taxon>Albuginaceae</taxon>
        <taxon>Albugo</taxon>
    </lineage>
</organism>
<feature type="region of interest" description="Disordered" evidence="12">
    <location>
        <begin position="2591"/>
        <end position="2615"/>
    </location>
</feature>
<dbReference type="GO" id="GO:0006511">
    <property type="term" value="P:ubiquitin-dependent protein catabolic process"/>
    <property type="evidence" value="ECO:0007669"/>
    <property type="project" value="TreeGrafter"/>
</dbReference>
<dbReference type="InterPro" id="IPR000569">
    <property type="entry name" value="HECT_dom"/>
</dbReference>
<dbReference type="InterPro" id="IPR010309">
    <property type="entry name" value="E3_Ub_ligase_DUF908"/>
</dbReference>
<comment type="similarity">
    <text evidence="10">Belongs to the UPL family. TOM1/PTR1 subfamily.</text>
</comment>
<feature type="compositionally biased region" description="Acidic residues" evidence="12">
    <location>
        <begin position="1974"/>
        <end position="1986"/>
    </location>
</feature>
<evidence type="ECO:0000256" key="6">
    <source>
        <dbReference type="ARBA" id="ARBA00022679"/>
    </source>
</evidence>
<dbReference type="GO" id="GO:0005737">
    <property type="term" value="C:cytoplasm"/>
    <property type="evidence" value="ECO:0007669"/>
    <property type="project" value="TreeGrafter"/>
</dbReference>
<dbReference type="STRING" id="65357.A0A024G1I2"/>
<dbReference type="CDD" id="cd00078">
    <property type="entry name" value="HECTc"/>
    <property type="match status" value="1"/>
</dbReference>
<dbReference type="Gene3D" id="6.10.250.1630">
    <property type="match status" value="1"/>
</dbReference>
<evidence type="ECO:0000313" key="15">
    <source>
        <dbReference type="EMBL" id="CCI40634.1"/>
    </source>
</evidence>
<evidence type="ECO:0000256" key="12">
    <source>
        <dbReference type="SAM" id="MobiDB-lite"/>
    </source>
</evidence>
<reference evidence="15 16" key="1">
    <citation type="submission" date="2012-05" db="EMBL/GenBank/DDBJ databases">
        <title>Recombination and specialization in a pathogen metapopulation.</title>
        <authorList>
            <person name="Gardiner A."/>
            <person name="Kemen E."/>
            <person name="Schultz-Larsen T."/>
            <person name="MacLean D."/>
            <person name="Van Oosterhout C."/>
            <person name="Jones J.D.G."/>
        </authorList>
    </citation>
    <scope>NUCLEOTIDE SEQUENCE [LARGE SCALE GENOMIC DNA]</scope>
    <source>
        <strain evidence="15 16">Ac Nc2</strain>
    </source>
</reference>
<dbReference type="UniPathway" id="UPA00143"/>
<evidence type="ECO:0000313" key="16">
    <source>
        <dbReference type="Proteomes" id="UP000053237"/>
    </source>
</evidence>
<evidence type="ECO:0000256" key="10">
    <source>
        <dbReference type="ARBA" id="ARBA00034494"/>
    </source>
</evidence>
<accession>A0A024G1I2</accession>
<dbReference type="EC" id="2.3.2.26" evidence="4"/>
<dbReference type="SMART" id="SM00119">
    <property type="entry name" value="HECTc"/>
    <property type="match status" value="1"/>
</dbReference>
<evidence type="ECO:0000256" key="7">
    <source>
        <dbReference type="ARBA" id="ARBA00022786"/>
    </source>
</evidence>
<feature type="compositionally biased region" description="Acidic residues" evidence="12">
    <location>
        <begin position="2009"/>
        <end position="2018"/>
    </location>
</feature>
<feature type="compositionally biased region" description="Basic and acidic residues" evidence="12">
    <location>
        <begin position="165"/>
        <end position="177"/>
    </location>
</feature>
<feature type="compositionally biased region" description="Acidic residues" evidence="12">
    <location>
        <begin position="2026"/>
        <end position="2039"/>
    </location>
</feature>
<evidence type="ECO:0000259" key="13">
    <source>
        <dbReference type="PROSITE" id="PS50030"/>
    </source>
</evidence>
<sequence>MTADTAPTNAVEPPLLEELKLITVLTDISLERLPKVLKCIDTWPFEAPANCYNWLHVLHNLKAILNNAKEACPELMLHDTIDTNFKHEGTPSPQEEELVWTEAVYQVLRFIGLMFGNALEKHLFDGMDSVVQYIKARNERVIQAAVHVIAMRSVPVRTISNVDSTNRDSTNESRSGTHDTQPPWLGSNASQIQQYLLQMVQIDSNTYHGVDWAQDATTTPNPSQLARETFVYQYTEPIVQNNSSSQKVIRVPIPIDSNSFLHHNSFASETLASTLCEQLIAQFKIPRNHWFSLLVKIQSCVAVRSRQARECLILQRLHALLALIHIGSSAKEILKYLETHPELIRTVVELIRVEMHDTISLQIRLAALQVLTGLVQDRSCFSRRGLVGRQSTVLSELGIMKGTPHGVFPSLIRFCISELGAISIRQARQSKALEEKKEGPNASGNASLMASEGETDMEMSLAVAFVQATTDDLSPRELEAVNSSSFRDYSNAQDVILSWIEGVLTLLQAVVSNPVGASVLTENGIVPALLHVISMPAVCCLHRATITQCVRVLQATISNYATAAALYRDLNGVSIVVDRLVVDCAAVADTNPPIVASKPHTLEPTLRVSMSDTKRVLLSALFRLLSASFHTQGVMSAGSTSRVIREDGILSKVLQRMFDQLDLFGANTIAEAATVVSDIINNDPTSVNHIHHAGIADKLMKMLTRWDRSAFSSSEMLPPSSRLIQTLPSLLHAITLTKESAAKVMEWDPIAYLLDLFATPCYVLAPYKVLYPELIQHAGTGIYQLMRQSNQIEQTILKEWVVAIQKVISFGKMHLERPFDTFDTDVDGVPLSIEESRLALLRMTSNVLDLLQNCVSKSDYAATFASNGGVSSIIELYQLCVDCVEPNGASSILNTETTNAQGPVEVAFQSALNSISMTLRLYGSQQPAVLLELVIQYIATCLIELQETHTALVNDNNNVFSLLSEEEINSFFSLTRKEPQVDTTRNLTKWMGLIGTAEWLVRQLSWIITSLQEHVQSRRIFVELTTPSKLSVLSQLFAFDQTIQTERAMLEMRFRTHSTEKTVDGWRVGSLLLLRFSVMARRVLCDLANSFVSTPFQQRRNTDTTVVLAPHAREMAVFLSGIMEAFVKWILHDDTSTLLSITFFLETLCQLLFESKHSQPNTLLLVQFMKHRMDSTTLMDAIFKIVRKVFHVEHFISEENTDEMLPATRIKISAFHIASCFIRRLCDLEALSSSPITSTLFHDQATRVLDVEPRVLTVRLQFWCTQLVSSVWKHEQFASLRTHRCILDVLAIAVTILKNRLDDSEHANAFGARRNEETCARYFEPFSVDPAVVDNLTAMGFTRERVENAIRRIELNDVEFAMEWILSHPEETATEADTGADTIEAASMEQELGIQLETLSTQLEAKCLEILQCQANRSIPSNETYSCHQVAVSIAQQLETLFRRSNENATALLRCFTTKLTQQIEEDNTYTTTLVHMLLLMLHFDGGARAWTQFTSMHSMLADTLLKALVAYLKHSVERAAYTTVNDSSVAFVLLLVDVWMESNASFNIDTSELVDVALALLQLGQSDCECRLHPHVAHAGFQVLIRLTRTYSTALLFYEKRGMQVVLGLHPQAAFPAYGQLTWTLIFHVLGAPAVVEHLAQEAIRNAMQKLTSRFGAVHPTRITPRTLLMEVAALASHNEEAFMKAMQHTVRLQQSDSGRTYVILRDVDTERVWKPCKTYRQHVSALVHGLVERIQWLEKADSNDTLCVGTFLFLLSQMVSTYSLAASVIAKMKFDSENGFISMVLKDFLPSKELCSFLALGKAVRSSVKSEKHAHVLRQHAFMTRSIRTRVRFAHELLVHMAQHSIDGGKHVVIEVIRLLEQWPNVETECVRDDVLLAQLHAWTCVLSSLLWPKGKPFAWDAVVQGGFQTKFSLVRTLADAIQKIDPMHPSAFPLSLTVLGPLALLTRPIVTRRMDRMLHKPIETPEREMEAAQEMEGSEDGSSESESSSRAYQDVTMHSPTSQDGSDSDSEESAEDGQFVIDQEQDDEDEDMEEEQETRLGEFGRLWDPVTRVRTDQTESSYLQLLSQESMVASEYARRDENSDTREQRSRESVADRLIRSLLDLVHVENGDRASVSVSLDMNDDELDAFFGSIFESNARGQSREARPMTFFDVGNWNGSQDAISDPFMEQPTRPSVSSRTEEMTHPLLHPPAREREREREPNVSRISLSRHSHLSVLRDLQELSDVLHVQPTRRREDTQRPRNRMGFLEMDVLDHWTPTSTILDPLRPLHRSDDFRRMYRNADRPAVRSHSRASREPDVRALASRLEQRLYQQMEPSADTEVVPLTENATDTNDRPPVNETPERAVETASDSASVIALASTLDESSLRSPREPERPIRAPSPAEPTLNAPELLNFTLDLSGLEGETETNETIEPHRAIVCPEGMDPEVFESLPPEMQMEIMAQFGVPVENETPPSRETQLNLDMENSNFDRETLEALPADIREEVLANERREREAVAPADVSHAQDMDNASFVASLAPDLREEILSTCDDAFLETLPSDIRAEALILRERAVFRSAYQTHDTRRSRNENRPREDVFRRPTLRRMMTSHGNDVLSRRSSGRRQWNAQNTSSSHEIRVGEINAPLDEKEDEERILSHCNVKALCRLVYMSESIAHNRVYLRVVSNACLYPLTRACFRKMLLHIVTQPLSHPLLPLDLIRVSESHPNGDFTDLMGSLCQTCGQEGGRIPVQVVGRVLEIFVALARHNLRFSVDLLLPHGMHSTDSDLAQQTLPAVAVFIHMLAVPIVYKNGSNVDLLLELIELILAPLRCHRKENENEEKQSESETKAEEKQADAVEVKGEDDSDKNEWIRVPRVELDQTHMDALVRVLCLDLCTPPMQERCVRIFDLLDTIPSNRPRVLTSIITQAKHVLSGDRYATLLGRYESSAVLESPQDELNLLRLLHTLSDVCSSTAEYTTYCGMVPLDALWKALSLSLEEARTRGGLEEQESRNWSTRILHLTTQETILETDTEADTAEGMVIEGKSAGASCAMAALLARFLPMVEAFFVVNARDAASMPLKAPDTTGREEEIVAALRIGGFDGMEASHPTDRTSLSTSPKRSTRSSFDISESTRLANFVEANRVLLNILVREKPSLLDTSLAALIKMPQCRAYLDFDNKRTYFQNAMKKIRQTALRSGGGSSSVRISVRRDHIFEDSYYALRMRSGEELRRKLHIAFTGEEGIDAGGVTREWYMILAREIFNPNYVLFTSAADSPTFQPNALSYVNKDHLSYFEFVGKVIGKALADGQLLDAHFTRSFYKHMLQLPISYHDMEAIDPEYYRNLHSILEHPIASLGLELTFSAEHSNFGRLEIVDLIPNGQSVHVTDENKMAYVKLVTHHRMATGIRQQIDHFLKGFHQLVSPNLISIFNENELELLISGMPDIDIDDLRANTDYANYKPTDSVIRWFWSVLYSFTHEERALFLQFVTGTSKVPLEGFKALEGMRGTQKFNIHKAFGNPDALPSAHTCFNQLDLPDYENEEKLKQRLLLAIREGSEGFGFG</sequence>
<keyword evidence="16" id="KW-1185">Reference proteome</keyword>
<evidence type="ECO:0000256" key="2">
    <source>
        <dbReference type="ARBA" id="ARBA00004123"/>
    </source>
</evidence>
<dbReference type="InParanoid" id="A0A024G1I2"/>
<dbReference type="InterPro" id="IPR025527">
    <property type="entry name" value="HUWE1/Rev1_UBM"/>
</dbReference>
<dbReference type="Pfam" id="PF22562">
    <property type="entry name" value="UBA_7"/>
    <property type="match status" value="1"/>
</dbReference>
<dbReference type="InterPro" id="IPR010314">
    <property type="entry name" value="E3_Ub_ligase_DUF913"/>
</dbReference>
<comment type="subcellular location">
    <subcellularLocation>
        <location evidence="2">Nucleus</location>
    </subcellularLocation>
</comment>
<dbReference type="FunFam" id="3.30.2410.10:FF:000004">
    <property type="entry name" value="E3 ubiquitin-protein ligase HUWE1, variant"/>
    <property type="match status" value="1"/>
</dbReference>
<feature type="compositionally biased region" description="Basic and acidic residues" evidence="12">
    <location>
        <begin position="1959"/>
        <end position="1973"/>
    </location>
</feature>
<dbReference type="Pfam" id="PF06025">
    <property type="entry name" value="DUF913"/>
    <property type="match status" value="1"/>
</dbReference>
<feature type="region of interest" description="Disordered" evidence="12">
    <location>
        <begin position="2077"/>
        <end position="2096"/>
    </location>
</feature>
<dbReference type="GO" id="GO:0005634">
    <property type="term" value="C:nucleus"/>
    <property type="evidence" value="ECO:0007669"/>
    <property type="project" value="UniProtKB-SubCell"/>
</dbReference>
<feature type="compositionally biased region" description="Polar residues" evidence="12">
    <location>
        <begin position="2604"/>
        <end position="2615"/>
    </location>
</feature>
<comment type="caution">
    <text evidence="15">The sequence shown here is derived from an EMBL/GenBank/DDBJ whole genome shotgun (WGS) entry which is preliminary data.</text>
</comment>
<evidence type="ECO:0000256" key="8">
    <source>
        <dbReference type="ARBA" id="ARBA00022816"/>
    </source>
</evidence>
<feature type="compositionally biased region" description="Polar residues" evidence="12">
    <location>
        <begin position="3091"/>
        <end position="3104"/>
    </location>
</feature>
<evidence type="ECO:0000259" key="14">
    <source>
        <dbReference type="PROSITE" id="PS50237"/>
    </source>
</evidence>
<gene>
    <name evidence="15" type="ORF">BN9_014180</name>
</gene>
<dbReference type="Pfam" id="PF14377">
    <property type="entry name" value="UBM"/>
    <property type="match status" value="3"/>
</dbReference>
<keyword evidence="7 11" id="KW-0833">Ubl conjugation pathway</keyword>
<keyword evidence="6" id="KW-0808">Transferase</keyword>
<feature type="active site" description="Glycyl thioester intermediate" evidence="11">
    <location>
        <position position="3506"/>
    </location>
</feature>
<dbReference type="SUPFAM" id="SSF46934">
    <property type="entry name" value="UBA-like"/>
    <property type="match status" value="1"/>
</dbReference>
<dbReference type="SUPFAM" id="SSF48371">
    <property type="entry name" value="ARM repeat"/>
    <property type="match status" value="1"/>
</dbReference>
<dbReference type="InterPro" id="IPR035983">
    <property type="entry name" value="Hect_E3_ubiquitin_ligase"/>
</dbReference>
<dbReference type="Gene3D" id="3.30.2410.10">
    <property type="entry name" value="Hect, E3 ligase catalytic domain"/>
    <property type="match status" value="1"/>
</dbReference>